<keyword evidence="1" id="KW-0472">Membrane</keyword>
<gene>
    <name evidence="2" type="primary">Acey_s0179.g749</name>
    <name evidence="2" type="ORF">Y032_0179g749</name>
</gene>
<dbReference type="EMBL" id="JARK01001515">
    <property type="protein sequence ID" value="EYB93778.1"/>
    <property type="molecule type" value="Genomic_DNA"/>
</dbReference>
<dbReference type="Proteomes" id="UP000024635">
    <property type="component" value="Unassembled WGS sequence"/>
</dbReference>
<reference evidence="3" key="1">
    <citation type="journal article" date="2015" name="Nat. Genet.">
        <title>The genome and transcriptome of the zoonotic hookworm Ancylostoma ceylanicum identify infection-specific gene families.</title>
        <authorList>
            <person name="Schwarz E.M."/>
            <person name="Hu Y."/>
            <person name="Antoshechkin I."/>
            <person name="Miller M.M."/>
            <person name="Sternberg P.W."/>
            <person name="Aroian R.V."/>
        </authorList>
    </citation>
    <scope>NUCLEOTIDE SEQUENCE</scope>
    <source>
        <strain evidence="3">HY135</strain>
    </source>
</reference>
<keyword evidence="1" id="KW-0812">Transmembrane</keyword>
<keyword evidence="1" id="KW-1133">Transmembrane helix</keyword>
<protein>
    <submittedName>
        <fullName evidence="2">Uncharacterized protein</fullName>
    </submittedName>
</protein>
<evidence type="ECO:0000313" key="3">
    <source>
        <dbReference type="Proteomes" id="UP000024635"/>
    </source>
</evidence>
<feature type="transmembrane region" description="Helical" evidence="1">
    <location>
        <begin position="12"/>
        <end position="31"/>
    </location>
</feature>
<name>A0A016SST2_9BILA</name>
<keyword evidence="3" id="KW-1185">Reference proteome</keyword>
<evidence type="ECO:0000256" key="1">
    <source>
        <dbReference type="SAM" id="Phobius"/>
    </source>
</evidence>
<comment type="caution">
    <text evidence="2">The sequence shown here is derived from an EMBL/GenBank/DDBJ whole genome shotgun (WGS) entry which is preliminary data.</text>
</comment>
<dbReference type="AlphaFoldDB" id="A0A016SST2"/>
<accession>A0A016SST2</accession>
<evidence type="ECO:0000313" key="2">
    <source>
        <dbReference type="EMBL" id="EYB93778.1"/>
    </source>
</evidence>
<proteinExistence type="predicted"/>
<organism evidence="2 3">
    <name type="scientific">Ancylostoma ceylanicum</name>
    <dbReference type="NCBI Taxonomy" id="53326"/>
    <lineage>
        <taxon>Eukaryota</taxon>
        <taxon>Metazoa</taxon>
        <taxon>Ecdysozoa</taxon>
        <taxon>Nematoda</taxon>
        <taxon>Chromadorea</taxon>
        <taxon>Rhabditida</taxon>
        <taxon>Rhabditina</taxon>
        <taxon>Rhabditomorpha</taxon>
        <taxon>Strongyloidea</taxon>
        <taxon>Ancylostomatidae</taxon>
        <taxon>Ancylostomatinae</taxon>
        <taxon>Ancylostoma</taxon>
    </lineage>
</organism>
<sequence>MRDQHELSFTPYITFTVLLDLLLPIAIYPNIYRLKALSFLSCALTELLNYLFFRLKKKNVSSTKNTISSLFSIGIRHHTILFERDSSVKYKRGRTSPVKVMEDRSAMLLESDVIMEEDGRNRANGLF</sequence>